<accession>G0NJE7</accession>
<dbReference type="EMBL" id="GL379895">
    <property type="protein sequence ID" value="EGT32272.1"/>
    <property type="molecule type" value="Genomic_DNA"/>
</dbReference>
<evidence type="ECO:0000313" key="1">
    <source>
        <dbReference type="EMBL" id="EGT32272.1"/>
    </source>
</evidence>
<dbReference type="Proteomes" id="UP000008068">
    <property type="component" value="Unassembled WGS sequence"/>
</dbReference>
<proteinExistence type="predicted"/>
<dbReference type="OMA" id="IKQDTIH"/>
<dbReference type="AlphaFoldDB" id="G0NJE7"/>
<dbReference type="OrthoDB" id="5891408at2759"/>
<dbReference type="eggNOG" id="ENOG502TJXU">
    <property type="taxonomic scope" value="Eukaryota"/>
</dbReference>
<protein>
    <submittedName>
        <fullName evidence="1">Uncharacterized protein</fullName>
    </submittedName>
</protein>
<keyword evidence="2" id="KW-1185">Reference proteome</keyword>
<reference evidence="2" key="1">
    <citation type="submission" date="2011-07" db="EMBL/GenBank/DDBJ databases">
        <authorList>
            <consortium name="Caenorhabditis brenneri Sequencing and Analysis Consortium"/>
            <person name="Wilson R.K."/>
        </authorList>
    </citation>
    <scope>NUCLEOTIDE SEQUENCE [LARGE SCALE GENOMIC DNA]</scope>
    <source>
        <strain evidence="2">PB2801</strain>
    </source>
</reference>
<evidence type="ECO:0000313" key="2">
    <source>
        <dbReference type="Proteomes" id="UP000008068"/>
    </source>
</evidence>
<dbReference type="HOGENOM" id="CLU_1620573_0_0_1"/>
<organism evidence="2">
    <name type="scientific">Caenorhabditis brenneri</name>
    <name type="common">Nematode worm</name>
    <dbReference type="NCBI Taxonomy" id="135651"/>
    <lineage>
        <taxon>Eukaryota</taxon>
        <taxon>Metazoa</taxon>
        <taxon>Ecdysozoa</taxon>
        <taxon>Nematoda</taxon>
        <taxon>Chromadorea</taxon>
        <taxon>Rhabditida</taxon>
        <taxon>Rhabditina</taxon>
        <taxon>Rhabditomorpha</taxon>
        <taxon>Rhabditoidea</taxon>
        <taxon>Rhabditidae</taxon>
        <taxon>Peloderinae</taxon>
        <taxon>Caenorhabditis</taxon>
    </lineage>
</organism>
<sequence length="145" mass="16420">MSNETTRLEDWIKQDTIHRLDDGDIEKDAVHVLTKTTKEAQGAFRGTVSTVTLLVELSSVITTHPLGWNAFGECVHQLINEHNPFQNRTTYLSTSIESTGRDQQQLGSFFGNVSNIIPENLVISVSRRRKIEEPRLIIQLTYIAQ</sequence>
<name>G0NJE7_CAEBE</name>
<gene>
    <name evidence="1" type="ORF">CAEBREN_15626</name>
</gene>
<dbReference type="InParanoid" id="G0NJE7"/>